<dbReference type="Proteomes" id="UP000601435">
    <property type="component" value="Unassembled WGS sequence"/>
</dbReference>
<dbReference type="CDD" id="cd02869">
    <property type="entry name" value="PseudoU_synth_RluA_like"/>
    <property type="match status" value="1"/>
</dbReference>
<comment type="caution">
    <text evidence="3">The sequence shown here is derived from an EMBL/GenBank/DDBJ whole genome shotgun (WGS) entry which is preliminary data.</text>
</comment>
<proteinExistence type="inferred from homology"/>
<dbReference type="Gene3D" id="3.30.2350.10">
    <property type="entry name" value="Pseudouridine synthase"/>
    <property type="match status" value="1"/>
</dbReference>
<organism evidence="3 4">
    <name type="scientific">Symbiodinium necroappetens</name>
    <dbReference type="NCBI Taxonomy" id="1628268"/>
    <lineage>
        <taxon>Eukaryota</taxon>
        <taxon>Sar</taxon>
        <taxon>Alveolata</taxon>
        <taxon>Dinophyceae</taxon>
        <taxon>Suessiales</taxon>
        <taxon>Symbiodiniaceae</taxon>
        <taxon>Symbiodinium</taxon>
    </lineage>
</organism>
<dbReference type="InterPro" id="IPR011990">
    <property type="entry name" value="TPR-like_helical_dom_sf"/>
</dbReference>
<dbReference type="OrthoDB" id="428658at2759"/>
<dbReference type="PANTHER" id="PTHR21600:SF87">
    <property type="entry name" value="RNA PSEUDOURIDYLATE SYNTHASE DOMAIN-CONTAINING PROTEIN 1"/>
    <property type="match status" value="1"/>
</dbReference>
<feature type="domain" description="Pseudouridine synthase RsuA/RluA-like" evidence="2">
    <location>
        <begin position="495"/>
        <end position="657"/>
    </location>
</feature>
<dbReference type="PANTHER" id="PTHR21600">
    <property type="entry name" value="MITOCHONDRIAL RNA PSEUDOURIDINE SYNTHASE"/>
    <property type="match status" value="1"/>
</dbReference>
<sequence>MQPGATEGWAAAVEHLANFKQRRCQTSTEVVCSVALADLARRRRWHQAASLLKLTRARTLAVDEYSYNSGIFACRHVVTWSHAVAGLLTMETERLEPDACTCHALVSAYESGSRWQSSLRCLELPFSSQGGLACSNAMLSACAKARRWLQALQRLFLQPMRDVISWNVVISALGKGGWKVALGCLQACRRSFVEPDAGTHNLISVACKGEPRAWQRVLLWGGGSPVTAAATTGRIEAMRHGGASTWPLCLSALLETSSDPVLVSAALGTLALAGRLKDFEDLLEKEKHGLGPPLRLWAVAKIAVLAQLSPSARRSPPPERLLGALLEARDGSAEAGTKALTRLWWALSVLQASSPRFEKALAARSLERLEDFPDKELMLVAWAVSGQGPLLQVSVLRAVQAELLRRIAGTSSVVLSPELVRCILGVVWSCSFSSGLMEGFYMVAWRALCRHGRGLDSEGKKGTGAPAAGGSLSNATFSPVGFEPPRVVLDSSETLAILKPPGWEVHDESSDARETQQLLQYVRSLVGQQRMPILEDPACNYGFLHRLDVPSSGLILAAKTFGSYFDLQTQLASGRLLRDYVVLCHGLISAKLTIEAPLSWLSDSSRDSLTRSGAFGKPARTELTRVRAVHSCKGSSFGFCKIRIRTGRRHQIRSHLAYVGFPVVCDGKYTAQETFERDCFWFPKKRNALHRFRVSFREEGLGTCCAVTEPPGEDFRKALDQIAWDDVLNS</sequence>
<dbReference type="EMBL" id="CAJNJA010017875">
    <property type="protein sequence ID" value="CAE7409846.1"/>
    <property type="molecule type" value="Genomic_DNA"/>
</dbReference>
<comment type="similarity">
    <text evidence="1">Belongs to the pseudouridine synthase RluA family.</text>
</comment>
<dbReference type="GO" id="GO:0003723">
    <property type="term" value="F:RNA binding"/>
    <property type="evidence" value="ECO:0007669"/>
    <property type="project" value="InterPro"/>
</dbReference>
<keyword evidence="4" id="KW-1185">Reference proteome</keyword>
<dbReference type="GO" id="GO:0009982">
    <property type="term" value="F:pseudouridine synthase activity"/>
    <property type="evidence" value="ECO:0007669"/>
    <property type="project" value="InterPro"/>
</dbReference>
<evidence type="ECO:0000256" key="1">
    <source>
        <dbReference type="ARBA" id="ARBA00010876"/>
    </source>
</evidence>
<dbReference type="SUPFAM" id="SSF55120">
    <property type="entry name" value="Pseudouridine synthase"/>
    <property type="match status" value="1"/>
</dbReference>
<dbReference type="Gene3D" id="1.25.40.10">
    <property type="entry name" value="Tetratricopeptide repeat domain"/>
    <property type="match status" value="2"/>
</dbReference>
<dbReference type="InterPro" id="IPR006145">
    <property type="entry name" value="PsdUridine_synth_RsuA/RluA"/>
</dbReference>
<dbReference type="InterPro" id="IPR020103">
    <property type="entry name" value="PsdUridine_synth_cat_dom_sf"/>
</dbReference>
<name>A0A812QXU2_9DINO</name>
<evidence type="ECO:0000313" key="4">
    <source>
        <dbReference type="Proteomes" id="UP000601435"/>
    </source>
</evidence>
<dbReference type="AlphaFoldDB" id="A0A812QXU2"/>
<reference evidence="3" key="1">
    <citation type="submission" date="2021-02" db="EMBL/GenBank/DDBJ databases">
        <authorList>
            <person name="Dougan E. K."/>
            <person name="Rhodes N."/>
            <person name="Thang M."/>
            <person name="Chan C."/>
        </authorList>
    </citation>
    <scope>NUCLEOTIDE SEQUENCE</scope>
</reference>
<protein>
    <submittedName>
        <fullName evidence="3">RluD protein</fullName>
    </submittedName>
</protein>
<dbReference type="Pfam" id="PF00849">
    <property type="entry name" value="PseudoU_synth_2"/>
    <property type="match status" value="1"/>
</dbReference>
<evidence type="ECO:0000259" key="2">
    <source>
        <dbReference type="Pfam" id="PF00849"/>
    </source>
</evidence>
<dbReference type="InterPro" id="IPR050188">
    <property type="entry name" value="RluA_PseudoU_synthase"/>
</dbReference>
<dbReference type="GO" id="GO:0000455">
    <property type="term" value="P:enzyme-directed rRNA pseudouridine synthesis"/>
    <property type="evidence" value="ECO:0007669"/>
    <property type="project" value="TreeGrafter"/>
</dbReference>
<gene>
    <name evidence="3" type="primary">rluD</name>
    <name evidence="3" type="ORF">SNEC2469_LOCUS11273</name>
</gene>
<evidence type="ECO:0000313" key="3">
    <source>
        <dbReference type="EMBL" id="CAE7409846.1"/>
    </source>
</evidence>
<accession>A0A812QXU2</accession>